<evidence type="ECO:0000256" key="3">
    <source>
        <dbReference type="ARBA" id="ARBA00022833"/>
    </source>
</evidence>
<proteinExistence type="predicted"/>
<evidence type="ECO:0000313" key="9">
    <source>
        <dbReference type="RefSeq" id="XP_001358102.3"/>
    </source>
</evidence>
<reference evidence="8" key="1">
    <citation type="submission" date="2024-06" db="UniProtKB">
        <authorList>
            <consortium name="RefSeq"/>
        </authorList>
    </citation>
    <scope>NUCLEOTIDE SEQUENCE [LARGE SCALE GENOMIC DNA]</scope>
    <source>
        <strain evidence="8">MV2-25</strain>
    </source>
</reference>
<dbReference type="InterPro" id="IPR049548">
    <property type="entry name" value="Sina-like_RING"/>
</dbReference>
<keyword evidence="2 4" id="KW-0863">Zinc-finger</keyword>
<evidence type="ECO:0000313" key="8">
    <source>
        <dbReference type="Proteomes" id="UP000001819"/>
    </source>
</evidence>
<dbReference type="GO" id="GO:0005737">
    <property type="term" value="C:cytoplasm"/>
    <property type="evidence" value="ECO:0007669"/>
    <property type="project" value="TreeGrafter"/>
</dbReference>
<dbReference type="RefSeq" id="XP_001358102.3">
    <property type="nucleotide sequence ID" value="XM_001358065.4"/>
</dbReference>
<dbReference type="PROSITE" id="PS50106">
    <property type="entry name" value="PDZ"/>
    <property type="match status" value="1"/>
</dbReference>
<dbReference type="SMART" id="SM00228">
    <property type="entry name" value="PDZ"/>
    <property type="match status" value="1"/>
</dbReference>
<dbReference type="Proteomes" id="UP000001819">
    <property type="component" value="Chromosome 2"/>
</dbReference>
<keyword evidence="1" id="KW-0479">Metal-binding</keyword>
<dbReference type="KEGG" id="dpo:4800913"/>
<dbReference type="GO" id="GO:0008270">
    <property type="term" value="F:zinc ion binding"/>
    <property type="evidence" value="ECO:0007669"/>
    <property type="project" value="UniProtKB-KW"/>
</dbReference>
<dbReference type="Pfam" id="PF21362">
    <property type="entry name" value="Sina_RING"/>
    <property type="match status" value="1"/>
</dbReference>
<feature type="region of interest" description="Disordered" evidence="5">
    <location>
        <begin position="282"/>
        <end position="309"/>
    </location>
</feature>
<dbReference type="GO" id="GO:0031624">
    <property type="term" value="F:ubiquitin conjugating enzyme binding"/>
    <property type="evidence" value="ECO:0007669"/>
    <property type="project" value="TreeGrafter"/>
</dbReference>
<evidence type="ECO:0000259" key="6">
    <source>
        <dbReference type="PROSITE" id="PS50089"/>
    </source>
</evidence>
<dbReference type="Gene3D" id="2.30.42.10">
    <property type="match status" value="1"/>
</dbReference>
<dbReference type="PANTHER" id="PTHR45877:SF2">
    <property type="entry name" value="E3 UBIQUITIN-PROTEIN LIGASE SINA-RELATED"/>
    <property type="match status" value="1"/>
</dbReference>
<sequence>MKHTDRGTQPNAASTEGKATDNEAAAVRLLRIPRAAPSIENYGFHLTRSKWDPYPWVCEVATGTPAALCGLKTGDCVLEVNGVDVLGLRVADVAKIVKSQKDCVTILCWNSGCEKDCDKNSICCAPMPTSLRRLSVALESILRLIECPICNLTITPPAMQCQNGHVLCVDCRIRAERCPVCRDFYTPRRALLAEQIYFTIANAFEMCRSEDKLREKLFAGITKVPVAAVPQPAKTDADQSIWRKRRPLLPTNKFLTKLLAGRSDPLENLFESNAATLLRTNSTDNFNASNGTIQSAEPAEPTGTPRTTTMHPSHDEILGHLSLSTNDLRHATVKLKGQPNGESNVQVEGEGEEEEESGSSHSSSSVSFCYLPTRPQPSDSLLFIGKSRPIAPAQQPLHECMPPNVNESSSTLQLPAAETPPPSVTLSKCGTENSPEEVVQTKPTSASLLYCCPCECTLRFDDELTLNQDKDQQKQQQQKHQHQRGNCCCYKSAFRLL</sequence>
<evidence type="ECO:0000256" key="4">
    <source>
        <dbReference type="PROSITE-ProRule" id="PRU00175"/>
    </source>
</evidence>
<feature type="compositionally biased region" description="Polar residues" evidence="5">
    <location>
        <begin position="282"/>
        <end position="295"/>
    </location>
</feature>
<dbReference type="InterPro" id="IPR041489">
    <property type="entry name" value="PDZ_6"/>
</dbReference>
<accession>A0A6I8UN90</accession>
<feature type="compositionally biased region" description="Polar residues" evidence="5">
    <location>
        <begin position="424"/>
        <end position="433"/>
    </location>
</feature>
<dbReference type="InterPro" id="IPR001478">
    <property type="entry name" value="PDZ"/>
</dbReference>
<dbReference type="GO" id="GO:0043161">
    <property type="term" value="P:proteasome-mediated ubiquitin-dependent protein catabolic process"/>
    <property type="evidence" value="ECO:0007669"/>
    <property type="project" value="TreeGrafter"/>
</dbReference>
<name>A0A6I8UN90_DROPS</name>
<feature type="domain" description="RING-type" evidence="6">
    <location>
        <begin position="147"/>
        <end position="182"/>
    </location>
</feature>
<dbReference type="PROSITE" id="PS50089">
    <property type="entry name" value="ZF_RING_2"/>
    <property type="match status" value="1"/>
</dbReference>
<organism evidence="8 9">
    <name type="scientific">Drosophila pseudoobscura pseudoobscura</name>
    <name type="common">Fruit fly</name>
    <dbReference type="NCBI Taxonomy" id="46245"/>
    <lineage>
        <taxon>Eukaryota</taxon>
        <taxon>Metazoa</taxon>
        <taxon>Ecdysozoa</taxon>
        <taxon>Arthropoda</taxon>
        <taxon>Hexapoda</taxon>
        <taxon>Insecta</taxon>
        <taxon>Pterygota</taxon>
        <taxon>Neoptera</taxon>
        <taxon>Endopterygota</taxon>
        <taxon>Diptera</taxon>
        <taxon>Brachycera</taxon>
        <taxon>Muscomorpha</taxon>
        <taxon>Ephydroidea</taxon>
        <taxon>Drosophilidae</taxon>
        <taxon>Drosophila</taxon>
        <taxon>Sophophora</taxon>
    </lineage>
</organism>
<dbReference type="InterPro" id="IPR004162">
    <property type="entry name" value="SINA-like_animal"/>
</dbReference>
<dbReference type="InterPro" id="IPR001841">
    <property type="entry name" value="Znf_RING"/>
</dbReference>
<reference evidence="9" key="2">
    <citation type="submission" date="2025-08" db="UniProtKB">
        <authorList>
            <consortium name="RefSeq"/>
        </authorList>
    </citation>
    <scope>IDENTIFICATION</scope>
    <source>
        <strain evidence="9">MV-25-SWS-2005</strain>
        <tissue evidence="9">Whole body</tissue>
    </source>
</reference>
<dbReference type="Pfam" id="PF17820">
    <property type="entry name" value="PDZ_6"/>
    <property type="match status" value="1"/>
</dbReference>
<keyword evidence="8" id="KW-1185">Reference proteome</keyword>
<dbReference type="FunCoup" id="A0A6I8UN90">
    <property type="interactions" value="3"/>
</dbReference>
<dbReference type="AlphaFoldDB" id="A0A6I8UN90"/>
<dbReference type="GO" id="GO:0061630">
    <property type="term" value="F:ubiquitin protein ligase activity"/>
    <property type="evidence" value="ECO:0007669"/>
    <property type="project" value="TreeGrafter"/>
</dbReference>
<protein>
    <submittedName>
        <fullName evidence="9">Uncharacterized protein isoform X1</fullName>
    </submittedName>
</protein>
<dbReference type="SUPFAM" id="SSF50156">
    <property type="entry name" value="PDZ domain-like"/>
    <property type="match status" value="1"/>
</dbReference>
<dbReference type="InParanoid" id="A0A6I8UN90"/>
<dbReference type="CDD" id="cd16571">
    <property type="entry name" value="RING-HC_SIAHs"/>
    <property type="match status" value="1"/>
</dbReference>
<dbReference type="InterPro" id="IPR036034">
    <property type="entry name" value="PDZ_sf"/>
</dbReference>
<evidence type="ECO:0000256" key="1">
    <source>
        <dbReference type="ARBA" id="ARBA00022723"/>
    </source>
</evidence>
<gene>
    <name evidence="9" type="primary">LOC4800913</name>
</gene>
<feature type="region of interest" description="Disordered" evidence="5">
    <location>
        <begin position="404"/>
        <end position="438"/>
    </location>
</feature>
<dbReference type="SUPFAM" id="SSF57850">
    <property type="entry name" value="RING/U-box"/>
    <property type="match status" value="1"/>
</dbReference>
<evidence type="ECO:0000256" key="2">
    <source>
        <dbReference type="ARBA" id="ARBA00022771"/>
    </source>
</evidence>
<feature type="region of interest" description="Disordered" evidence="5">
    <location>
        <begin position="1"/>
        <end position="20"/>
    </location>
</feature>
<feature type="domain" description="PDZ" evidence="7">
    <location>
        <begin position="26"/>
        <end position="106"/>
    </location>
</feature>
<evidence type="ECO:0000259" key="7">
    <source>
        <dbReference type="PROSITE" id="PS50106"/>
    </source>
</evidence>
<keyword evidence="3" id="KW-0862">Zinc</keyword>
<feature type="region of interest" description="Disordered" evidence="5">
    <location>
        <begin position="334"/>
        <end position="370"/>
    </location>
</feature>
<dbReference type="PANTHER" id="PTHR45877">
    <property type="entry name" value="E3 UBIQUITIN-PROTEIN LIGASE SIAH2"/>
    <property type="match status" value="1"/>
</dbReference>
<evidence type="ECO:0000256" key="5">
    <source>
        <dbReference type="SAM" id="MobiDB-lite"/>
    </source>
</evidence>